<name>A0A9N9CWP0_FUNMO</name>
<reference evidence="1" key="1">
    <citation type="submission" date="2021-06" db="EMBL/GenBank/DDBJ databases">
        <authorList>
            <person name="Kallberg Y."/>
            <person name="Tangrot J."/>
            <person name="Rosling A."/>
        </authorList>
    </citation>
    <scope>NUCLEOTIDE SEQUENCE</scope>
    <source>
        <strain evidence="1">87-6 pot B 2015</strain>
    </source>
</reference>
<sequence length="128" mass="14958">MVSTQHQQHIYISVNVQNIYMSCEAKHAENYEVYKQSTFNYNHKDIYAHSDKQDNNCQIIEVPNQVEFNANPSESRSQFDQSCKEAKITRKNKAPPCKWKEEAIKYLLAYLKANKEKVLRLESRGSIA</sequence>
<evidence type="ECO:0000313" key="2">
    <source>
        <dbReference type="Proteomes" id="UP000789375"/>
    </source>
</evidence>
<dbReference type="Proteomes" id="UP000789375">
    <property type="component" value="Unassembled WGS sequence"/>
</dbReference>
<gene>
    <name evidence="1" type="ORF">FMOSSE_LOCUS9683</name>
</gene>
<dbReference type="EMBL" id="CAJVPP010002912">
    <property type="protein sequence ID" value="CAG8615221.1"/>
    <property type="molecule type" value="Genomic_DNA"/>
</dbReference>
<accession>A0A9N9CWP0</accession>
<organism evidence="1 2">
    <name type="scientific">Funneliformis mosseae</name>
    <name type="common">Endomycorrhizal fungus</name>
    <name type="synonym">Glomus mosseae</name>
    <dbReference type="NCBI Taxonomy" id="27381"/>
    <lineage>
        <taxon>Eukaryota</taxon>
        <taxon>Fungi</taxon>
        <taxon>Fungi incertae sedis</taxon>
        <taxon>Mucoromycota</taxon>
        <taxon>Glomeromycotina</taxon>
        <taxon>Glomeromycetes</taxon>
        <taxon>Glomerales</taxon>
        <taxon>Glomeraceae</taxon>
        <taxon>Funneliformis</taxon>
    </lineage>
</organism>
<keyword evidence="2" id="KW-1185">Reference proteome</keyword>
<protein>
    <submittedName>
        <fullName evidence="1">11080_t:CDS:1</fullName>
    </submittedName>
</protein>
<feature type="non-terminal residue" evidence="1">
    <location>
        <position position="1"/>
    </location>
</feature>
<proteinExistence type="predicted"/>
<comment type="caution">
    <text evidence="1">The sequence shown here is derived from an EMBL/GenBank/DDBJ whole genome shotgun (WGS) entry which is preliminary data.</text>
</comment>
<evidence type="ECO:0000313" key="1">
    <source>
        <dbReference type="EMBL" id="CAG8615221.1"/>
    </source>
</evidence>
<dbReference type="AlphaFoldDB" id="A0A9N9CWP0"/>